<reference evidence="5 6" key="1">
    <citation type="submission" date="2020-08" db="EMBL/GenBank/DDBJ databases">
        <title>Sequencing the genomes of 1000 actinobacteria strains.</title>
        <authorList>
            <person name="Klenk H.-P."/>
        </authorList>
    </citation>
    <scope>NUCLEOTIDE SEQUENCE [LARGE SCALE GENOMIC DNA]</scope>
    <source>
        <strain evidence="5 6">DSM 44551</strain>
    </source>
</reference>
<keyword evidence="6" id="KW-1185">Reference proteome</keyword>
<feature type="region of interest" description="Disordered" evidence="2">
    <location>
        <begin position="408"/>
        <end position="484"/>
    </location>
</feature>
<evidence type="ECO:0000256" key="2">
    <source>
        <dbReference type="SAM" id="MobiDB-lite"/>
    </source>
</evidence>
<dbReference type="PANTHER" id="PTHR33392:SF6">
    <property type="entry name" value="POLYISOPRENYL-TEICHOIC ACID--PEPTIDOGLYCAN TEICHOIC ACID TRANSFERASE TAGU"/>
    <property type="match status" value="1"/>
</dbReference>
<evidence type="ECO:0000256" key="3">
    <source>
        <dbReference type="SAM" id="Phobius"/>
    </source>
</evidence>
<dbReference type="PANTHER" id="PTHR33392">
    <property type="entry name" value="POLYISOPRENYL-TEICHOIC ACID--PEPTIDOGLYCAN TEICHOIC ACID TRANSFERASE TAGU"/>
    <property type="match status" value="1"/>
</dbReference>
<keyword evidence="3" id="KW-0472">Membrane</keyword>
<dbReference type="NCBIfam" id="TIGR00350">
    <property type="entry name" value="lytR_cpsA_psr"/>
    <property type="match status" value="1"/>
</dbReference>
<gene>
    <name evidence="5" type="ORF">HDA36_006061</name>
</gene>
<feature type="transmembrane region" description="Helical" evidence="3">
    <location>
        <begin position="54"/>
        <end position="79"/>
    </location>
</feature>
<feature type="transmembrane region" description="Helical" evidence="3">
    <location>
        <begin position="21"/>
        <end position="42"/>
    </location>
</feature>
<organism evidence="5 6">
    <name type="scientific">Nocardiopsis composta</name>
    <dbReference type="NCBI Taxonomy" id="157465"/>
    <lineage>
        <taxon>Bacteria</taxon>
        <taxon>Bacillati</taxon>
        <taxon>Actinomycetota</taxon>
        <taxon>Actinomycetes</taxon>
        <taxon>Streptosporangiales</taxon>
        <taxon>Nocardiopsidaceae</taxon>
        <taxon>Nocardiopsis</taxon>
    </lineage>
</organism>
<dbReference type="InterPro" id="IPR004474">
    <property type="entry name" value="LytR_CpsA_psr"/>
</dbReference>
<feature type="transmembrane region" description="Helical" evidence="3">
    <location>
        <begin position="91"/>
        <end position="112"/>
    </location>
</feature>
<dbReference type="InterPro" id="IPR050922">
    <property type="entry name" value="LytR/CpsA/Psr_CW_biosynth"/>
</dbReference>
<keyword evidence="3" id="KW-1133">Transmembrane helix</keyword>
<evidence type="ECO:0000313" key="5">
    <source>
        <dbReference type="EMBL" id="MBB5435913.1"/>
    </source>
</evidence>
<comment type="similarity">
    <text evidence="1">Belongs to the LytR/CpsA/Psr (LCP) family.</text>
</comment>
<evidence type="ECO:0000256" key="1">
    <source>
        <dbReference type="ARBA" id="ARBA00006068"/>
    </source>
</evidence>
<evidence type="ECO:0000313" key="6">
    <source>
        <dbReference type="Proteomes" id="UP000572635"/>
    </source>
</evidence>
<protein>
    <submittedName>
        <fullName evidence="5">LCP family protein required for cell wall assembly</fullName>
    </submittedName>
</protein>
<proteinExistence type="inferred from homology"/>
<feature type="domain" description="Cell envelope-related transcriptional attenuator" evidence="4">
    <location>
        <begin position="165"/>
        <end position="335"/>
    </location>
</feature>
<feature type="compositionally biased region" description="Low complexity" evidence="2">
    <location>
        <begin position="425"/>
        <end position="438"/>
    </location>
</feature>
<feature type="compositionally biased region" description="Basic and acidic residues" evidence="2">
    <location>
        <begin position="413"/>
        <end position="424"/>
    </location>
</feature>
<dbReference type="EMBL" id="JACHDB010000002">
    <property type="protein sequence ID" value="MBB5435913.1"/>
    <property type="molecule type" value="Genomic_DNA"/>
</dbReference>
<name>A0A7W8QSR8_9ACTN</name>
<dbReference type="Pfam" id="PF03816">
    <property type="entry name" value="LytR_cpsA_psr"/>
    <property type="match status" value="1"/>
</dbReference>
<evidence type="ECO:0000259" key="4">
    <source>
        <dbReference type="Pfam" id="PF03816"/>
    </source>
</evidence>
<accession>A0A7W8QSR8</accession>
<feature type="compositionally biased region" description="Acidic residues" evidence="2">
    <location>
        <begin position="439"/>
        <end position="453"/>
    </location>
</feature>
<dbReference type="AlphaFoldDB" id="A0A7W8QSR8"/>
<sequence length="484" mass="51110">MVLPGIAHLRSGRRAAGTAILAVYALLIAGAATAGVLLAGNMARGARMAVQSEWLLTAAAAAFVLAVLWMTVIVHSWVITRPRPAGAGVRIGGAALVLVLCLCVAAPAGAVMHTSYTAYDTLTSVFGGGGVDGEPHDAADPWNGRDRIEVLLIGGDSGSNRYGMRTDSVMLASIDVHDGDTVLISLPRNLEDVQFPKGSKLAEAYPPPYGFNDIFNEIYQTIAEDPEQLAENPQATDPAADTLKGVVGHITGLEAEYYALVDMKGFEAVIDAIGGIDVHIDEPIPYGQEGAVLEAGDQHLNGNQALWYGRSRVNSDDYTRMGRQGCLVKYVVEQADPATVLTSFQELAGATKKTLRTDIPQAKLPAFIELAETVSEEGEMKSLQLSPPQVNPAYPDWKEIRRLVADAVSAQQDDEKGGDDRAAEPEPSASASSPSPSEEGAEEGAGEDGDSTEWQDYTGLPEPSPTTPGRQVGDDATSLDSICP</sequence>
<comment type="caution">
    <text evidence="5">The sequence shown here is derived from an EMBL/GenBank/DDBJ whole genome shotgun (WGS) entry which is preliminary data.</text>
</comment>
<dbReference type="Gene3D" id="3.40.630.190">
    <property type="entry name" value="LCP protein"/>
    <property type="match status" value="1"/>
</dbReference>
<dbReference type="Proteomes" id="UP000572635">
    <property type="component" value="Unassembled WGS sequence"/>
</dbReference>
<keyword evidence="3" id="KW-0812">Transmembrane</keyword>